<comment type="caution">
    <text evidence="1">The sequence shown here is derived from an EMBL/GenBank/DDBJ whole genome shotgun (WGS) entry which is preliminary data.</text>
</comment>
<dbReference type="Pfam" id="PF11756">
    <property type="entry name" value="YgbA_NO"/>
    <property type="match status" value="1"/>
</dbReference>
<dbReference type="InterPro" id="IPR020483">
    <property type="entry name" value="Uncharacterised_YgbA"/>
</dbReference>
<evidence type="ECO:0000313" key="1">
    <source>
        <dbReference type="EMBL" id="EEG30536.1"/>
    </source>
</evidence>
<dbReference type="AlphaFoldDB" id="C0EDF0"/>
<dbReference type="NCBIfam" id="NF007714">
    <property type="entry name" value="PRK10410.1-2"/>
    <property type="match status" value="1"/>
</dbReference>
<dbReference type="HOGENOM" id="CLU_138593_0_0_9"/>
<evidence type="ECO:0000313" key="2">
    <source>
        <dbReference type="Proteomes" id="UP000003340"/>
    </source>
</evidence>
<accession>C0EDF0</accession>
<protein>
    <recommendedName>
        <fullName evidence="3">Nitrous oxide-stimulated promoter</fullName>
    </recommendedName>
</protein>
<dbReference type="EMBL" id="ACEC01000061">
    <property type="protein sequence ID" value="EEG30536.1"/>
    <property type="molecule type" value="Genomic_DNA"/>
</dbReference>
<dbReference type="eggNOG" id="ENOG5032ZJK">
    <property type="taxonomic scope" value="Bacteria"/>
</dbReference>
<reference evidence="1 2" key="1">
    <citation type="submission" date="2009-01" db="EMBL/GenBank/DDBJ databases">
        <authorList>
            <person name="Fulton L."/>
            <person name="Clifton S."/>
            <person name="Fulton B."/>
            <person name="Xu J."/>
            <person name="Minx P."/>
            <person name="Pepin K.H."/>
            <person name="Johnson M."/>
            <person name="Bhonagiri V."/>
            <person name="Nash W.E."/>
            <person name="Mardis E.R."/>
            <person name="Wilson R.K."/>
        </authorList>
    </citation>
    <scope>NUCLEOTIDE SEQUENCE [LARGE SCALE GENOMIC DNA]</scope>
    <source>
        <strain evidence="1 2">DSM 5476</strain>
    </source>
</reference>
<evidence type="ECO:0008006" key="3">
    <source>
        <dbReference type="Google" id="ProtNLM"/>
    </source>
</evidence>
<gene>
    <name evidence="1" type="ORF">CLOSTMETH_01877</name>
</gene>
<dbReference type="Proteomes" id="UP000003340">
    <property type="component" value="Unassembled WGS sequence"/>
</dbReference>
<reference evidence="1 2" key="2">
    <citation type="submission" date="2009-02" db="EMBL/GenBank/DDBJ databases">
        <title>Draft genome sequence of Clostridium methylpentosum (DSM 5476).</title>
        <authorList>
            <person name="Sudarsanam P."/>
            <person name="Ley R."/>
            <person name="Guruge J."/>
            <person name="Turnbaugh P.J."/>
            <person name="Mahowald M."/>
            <person name="Liep D."/>
            <person name="Gordon J."/>
        </authorList>
    </citation>
    <scope>NUCLEOTIDE SEQUENCE [LARGE SCALE GENOMIC DNA]</scope>
    <source>
        <strain evidence="1 2">DSM 5476</strain>
    </source>
</reference>
<name>C0EDF0_9FIRM</name>
<sequence>MKTVQGKREREKRVVGEMIRIYCRGNHHCRELCPNCAELLRYASERSDLCPFMEKKTFCSNCKVHCYRKEQREQIRKVMRYAGPRMLWHHPILAIRHVIESNKEKGGNP</sequence>
<dbReference type="STRING" id="537013.CLOSTMETH_01877"/>
<proteinExistence type="predicted"/>
<organism evidence="1 2">
    <name type="scientific">[Clostridium] methylpentosum DSM 5476</name>
    <dbReference type="NCBI Taxonomy" id="537013"/>
    <lineage>
        <taxon>Bacteria</taxon>
        <taxon>Bacillati</taxon>
        <taxon>Bacillota</taxon>
        <taxon>Clostridia</taxon>
        <taxon>Eubacteriales</taxon>
        <taxon>Oscillospiraceae</taxon>
        <taxon>Oscillospiraceae incertae sedis</taxon>
    </lineage>
</organism>
<keyword evidence="2" id="KW-1185">Reference proteome</keyword>